<name>A0A518CLD0_9PLAN</name>
<dbReference type="OrthoDB" id="9793882at2"/>
<organism evidence="2 3">
    <name type="scientific">Polystyrenella longa</name>
    <dbReference type="NCBI Taxonomy" id="2528007"/>
    <lineage>
        <taxon>Bacteria</taxon>
        <taxon>Pseudomonadati</taxon>
        <taxon>Planctomycetota</taxon>
        <taxon>Planctomycetia</taxon>
        <taxon>Planctomycetales</taxon>
        <taxon>Planctomycetaceae</taxon>
        <taxon>Polystyrenella</taxon>
    </lineage>
</organism>
<gene>
    <name evidence="2" type="ORF">Pla110_17510</name>
</gene>
<dbReference type="Proteomes" id="UP000317178">
    <property type="component" value="Chromosome"/>
</dbReference>
<proteinExistence type="predicted"/>
<dbReference type="RefSeq" id="WP_144995098.1">
    <property type="nucleotide sequence ID" value="NZ_CP036281.1"/>
</dbReference>
<dbReference type="KEGG" id="plon:Pla110_17510"/>
<feature type="domain" description="PRC-barrel" evidence="1">
    <location>
        <begin position="21"/>
        <end position="54"/>
    </location>
</feature>
<dbReference type="GO" id="GO:0019684">
    <property type="term" value="P:photosynthesis, light reaction"/>
    <property type="evidence" value="ECO:0007669"/>
    <property type="project" value="InterPro"/>
</dbReference>
<keyword evidence="3" id="KW-1185">Reference proteome</keyword>
<sequence length="250" mass="28785">MLISCNILPGYKLKAIDGDFGTITDLLFDDENKMIRYFVVNCGGWLNREEVLLSPVAFEEPDHEAFTISTILSKHAIEDAPAIESNPPVSKQSQSDLADYFDWPMFWSHIPEQLSHRLSFDESEVEAGESHDMHLRSLKEIRGYTIKCNEGDLGHVEELIVDTDTWTLRYLTIDTGVWLPGKKVIIGIDWLSDICWEEQSASIDLSREQVKDAPIYNPRSPINREYETKVYDYYGRPTYWSKAGTYSLYE</sequence>
<evidence type="ECO:0000259" key="1">
    <source>
        <dbReference type="Pfam" id="PF05239"/>
    </source>
</evidence>
<dbReference type="AlphaFoldDB" id="A0A518CLD0"/>
<dbReference type="Pfam" id="PF05239">
    <property type="entry name" value="PRC"/>
    <property type="match status" value="1"/>
</dbReference>
<protein>
    <submittedName>
        <fullName evidence="2">PRC-barrel domain protein</fullName>
    </submittedName>
</protein>
<dbReference type="InterPro" id="IPR014747">
    <property type="entry name" value="Bac_photo_RC_H_C"/>
</dbReference>
<dbReference type="EMBL" id="CP036281">
    <property type="protein sequence ID" value="QDU80029.1"/>
    <property type="molecule type" value="Genomic_DNA"/>
</dbReference>
<evidence type="ECO:0000313" key="3">
    <source>
        <dbReference type="Proteomes" id="UP000317178"/>
    </source>
</evidence>
<dbReference type="GO" id="GO:0030077">
    <property type="term" value="C:plasma membrane light-harvesting complex"/>
    <property type="evidence" value="ECO:0007669"/>
    <property type="project" value="InterPro"/>
</dbReference>
<dbReference type="SUPFAM" id="SSF50346">
    <property type="entry name" value="PRC-barrel domain"/>
    <property type="match status" value="2"/>
</dbReference>
<dbReference type="InterPro" id="IPR011033">
    <property type="entry name" value="PRC_barrel-like_sf"/>
</dbReference>
<dbReference type="Gene3D" id="3.90.50.10">
    <property type="entry name" value="Photosynthetic Reaction Center, subunit H, domain 2"/>
    <property type="match status" value="2"/>
</dbReference>
<dbReference type="InterPro" id="IPR027275">
    <property type="entry name" value="PRC-brl_dom"/>
</dbReference>
<accession>A0A518CLD0</accession>
<reference evidence="2 3" key="1">
    <citation type="submission" date="2019-02" db="EMBL/GenBank/DDBJ databases">
        <title>Deep-cultivation of Planctomycetes and their phenomic and genomic characterization uncovers novel biology.</title>
        <authorList>
            <person name="Wiegand S."/>
            <person name="Jogler M."/>
            <person name="Boedeker C."/>
            <person name="Pinto D."/>
            <person name="Vollmers J."/>
            <person name="Rivas-Marin E."/>
            <person name="Kohn T."/>
            <person name="Peeters S.H."/>
            <person name="Heuer A."/>
            <person name="Rast P."/>
            <person name="Oberbeckmann S."/>
            <person name="Bunk B."/>
            <person name="Jeske O."/>
            <person name="Meyerdierks A."/>
            <person name="Storesund J.E."/>
            <person name="Kallscheuer N."/>
            <person name="Luecker S."/>
            <person name="Lage O.M."/>
            <person name="Pohl T."/>
            <person name="Merkel B.J."/>
            <person name="Hornburger P."/>
            <person name="Mueller R.-W."/>
            <person name="Bruemmer F."/>
            <person name="Labrenz M."/>
            <person name="Spormann A.M."/>
            <person name="Op den Camp H."/>
            <person name="Overmann J."/>
            <person name="Amann R."/>
            <person name="Jetten M.S.M."/>
            <person name="Mascher T."/>
            <person name="Medema M.H."/>
            <person name="Devos D.P."/>
            <person name="Kaster A.-K."/>
            <person name="Ovreas L."/>
            <person name="Rohde M."/>
            <person name="Galperin M.Y."/>
            <person name="Jogler C."/>
        </authorList>
    </citation>
    <scope>NUCLEOTIDE SEQUENCE [LARGE SCALE GENOMIC DNA]</scope>
    <source>
        <strain evidence="2 3">Pla110</strain>
    </source>
</reference>
<evidence type="ECO:0000313" key="2">
    <source>
        <dbReference type="EMBL" id="QDU80029.1"/>
    </source>
</evidence>